<dbReference type="GO" id="GO:0000166">
    <property type="term" value="F:nucleotide binding"/>
    <property type="evidence" value="ECO:0007669"/>
    <property type="project" value="UniProtKB-KW"/>
</dbReference>
<dbReference type="EMBL" id="MK231127">
    <property type="protein sequence ID" value="QED42974.1"/>
    <property type="molecule type" value="Genomic_RNA"/>
</dbReference>
<evidence type="ECO:0000256" key="3">
    <source>
        <dbReference type="ARBA" id="ARBA00022679"/>
    </source>
</evidence>
<evidence type="ECO:0000256" key="2">
    <source>
        <dbReference type="ARBA" id="ARBA00022484"/>
    </source>
</evidence>
<accession>A0A7G3KH62</accession>
<keyword evidence="6 8" id="KW-0693">Viral RNA replication</keyword>
<dbReference type="GO" id="GO:0003723">
    <property type="term" value="F:RNA binding"/>
    <property type="evidence" value="ECO:0007669"/>
    <property type="project" value="InterPro"/>
</dbReference>
<sequence>MGWLPSFPSFYLFGGLTVLLHPLYFKDLNITALYVHKDVLLTELSKDALLRISRIQYGPDLFPYGFSNKEEITNHIFHISRQTAKRKHYTKYPLLKQFFEGKLRIPYQKVSSRHLRHMTVHEMRKLGFKYLEDNVSFLLPWLEHMLTTDMHEALFVGAIVWASCLTPRNKELMQVSGIWAVKYKDTQHFFNYIKNNFSLRLKAVQNLLPDNLTQFFELEVLVNRGLGEVNWADEKLHRTQPNLVNIAKGDIFTAARKLFLRARENGGRPKKTYWSHYWANRNQWAPTGAFHSQYEEDRKFRSKSNELRHKLFSLNSMPDYEMSHFINRKPATYAWPSTKYEWGKQRAIYGVDITNFVLSGFAMIGCEQVISSIFPIGPSATKDNVSKTVSQVLENGVPYCFDFEDFNSQHSFSSMEAVLEAYWQVYNSDFTDEQNQAMYWLIESISNCHIKQDDTWYKTAGTLLSGWRLTTFMNTILNSIYTEIGYGVSDMATTHNGDDVLAGVKKLSQVQRLQLGAKERNIRFQRSKCYLGAIAEFLRIDHKTGLGSQYLARGVATFVHGPTESTAPNDLHAVLAAITTRRRELMERDATREIVDKFTLMQLQHIGRIWKKDPSELAQICNTHVSQGGITDVINSHTLSRKVQRTILKRSEDSKISEDKMRELPGLHAYARQLTRTLIDPIYYDTIVTAGKKTVFSNALDVRFGVEVKTTLPDQMTYLNAEQYGMLRTEQPGVKILMAKAFNLPLIAINADHSDLAERLSGEVDPLAALRILT</sequence>
<feature type="domain" description="RdRp catalytic" evidence="9">
    <location>
        <begin position="396"/>
        <end position="512"/>
    </location>
</feature>
<dbReference type="Pfam" id="PF02123">
    <property type="entry name" value="RdRP_4"/>
    <property type="match status" value="1"/>
</dbReference>
<evidence type="ECO:0000313" key="10">
    <source>
        <dbReference type="EMBL" id="QED42974.1"/>
    </source>
</evidence>
<evidence type="ECO:0000259" key="9">
    <source>
        <dbReference type="PROSITE" id="PS50507"/>
    </source>
</evidence>
<dbReference type="SUPFAM" id="SSF56672">
    <property type="entry name" value="DNA/RNA polymerases"/>
    <property type="match status" value="1"/>
</dbReference>
<dbReference type="InterPro" id="IPR043502">
    <property type="entry name" value="DNA/RNA_pol_sf"/>
</dbReference>
<evidence type="ECO:0000256" key="6">
    <source>
        <dbReference type="ARBA" id="ARBA00022953"/>
    </source>
</evidence>
<keyword evidence="4 8" id="KW-0548">Nucleotidyltransferase</keyword>
<comment type="similarity">
    <text evidence="1">Belongs to the totiviridae RNA-directed RNA polymerase family.</text>
</comment>
<evidence type="ECO:0000256" key="4">
    <source>
        <dbReference type="ARBA" id="ARBA00022695"/>
    </source>
</evidence>
<dbReference type="PROSITE" id="PS50507">
    <property type="entry name" value="RDRP_SSRNA_POS"/>
    <property type="match status" value="1"/>
</dbReference>
<comment type="catalytic activity">
    <reaction evidence="7 8">
        <text>RNA(n) + a ribonucleoside 5'-triphosphate = RNA(n+1) + diphosphate</text>
        <dbReference type="Rhea" id="RHEA:21248"/>
        <dbReference type="Rhea" id="RHEA-COMP:14527"/>
        <dbReference type="Rhea" id="RHEA-COMP:17342"/>
        <dbReference type="ChEBI" id="CHEBI:33019"/>
        <dbReference type="ChEBI" id="CHEBI:61557"/>
        <dbReference type="ChEBI" id="CHEBI:140395"/>
        <dbReference type="EC" id="2.7.7.48"/>
    </reaction>
</comment>
<proteinExistence type="inferred from homology"/>
<keyword evidence="2 8" id="KW-0696">RNA-directed RNA polymerase</keyword>
<dbReference type="GO" id="GO:0006351">
    <property type="term" value="P:DNA-templated transcription"/>
    <property type="evidence" value="ECO:0007669"/>
    <property type="project" value="InterPro"/>
</dbReference>
<dbReference type="InterPro" id="IPR007094">
    <property type="entry name" value="RNA-dir_pol_PSvirus"/>
</dbReference>
<gene>
    <name evidence="10" type="primary">ORF2</name>
</gene>
<dbReference type="GO" id="GO:0003968">
    <property type="term" value="F:RNA-directed RNA polymerase activity"/>
    <property type="evidence" value="ECO:0007669"/>
    <property type="project" value="UniProtKB-KW"/>
</dbReference>
<dbReference type="GO" id="GO:0039694">
    <property type="term" value="P:viral RNA genome replication"/>
    <property type="evidence" value="ECO:0007669"/>
    <property type="project" value="InterPro"/>
</dbReference>
<protein>
    <recommendedName>
        <fullName evidence="8">RNA-directed RNA polymerase</fullName>
        <ecNumber evidence="8">2.7.7.48</ecNumber>
    </recommendedName>
</protein>
<name>A0A7G3KH62_9VIRU</name>
<evidence type="ECO:0000256" key="8">
    <source>
        <dbReference type="RuleBase" id="RU364050"/>
    </source>
</evidence>
<evidence type="ECO:0000256" key="1">
    <source>
        <dbReference type="ARBA" id="ARBA00010455"/>
    </source>
</evidence>
<evidence type="ECO:0000256" key="5">
    <source>
        <dbReference type="ARBA" id="ARBA00022741"/>
    </source>
</evidence>
<organism evidence="10">
    <name type="scientific">Phakopsora totivirus A</name>
    <dbReference type="NCBI Taxonomy" id="2592696"/>
    <lineage>
        <taxon>Viruses</taxon>
        <taxon>Riboviria</taxon>
        <taxon>Orthornavirae</taxon>
        <taxon>Duplornaviricota</taxon>
        <taxon>Chrymotiviricetes</taxon>
        <taxon>Ghabrivirales</taxon>
        <taxon>Totiviridae</taxon>
    </lineage>
</organism>
<reference evidence="10" key="1">
    <citation type="submission" date="2018-11" db="EMBL/GenBank/DDBJ databases">
        <authorList>
            <person name="Jo Y."/>
            <person name="Cho W.K."/>
        </authorList>
    </citation>
    <scope>NUCLEOTIDE SEQUENCE</scope>
    <source>
        <strain evidence="10">Won</strain>
    </source>
</reference>
<dbReference type="EC" id="2.7.7.48" evidence="8"/>
<evidence type="ECO:0000256" key="7">
    <source>
        <dbReference type="ARBA" id="ARBA00048744"/>
    </source>
</evidence>
<keyword evidence="3 8" id="KW-0808">Transferase</keyword>
<keyword evidence="5 8" id="KW-0547">Nucleotide-binding</keyword>
<dbReference type="InterPro" id="IPR001795">
    <property type="entry name" value="RNA-dir_pol_luteovirus"/>
</dbReference>